<dbReference type="Gene3D" id="3.10.310.50">
    <property type="match status" value="1"/>
</dbReference>
<feature type="domain" description="TPM" evidence="2">
    <location>
        <begin position="54"/>
        <end position="166"/>
    </location>
</feature>
<comment type="caution">
    <text evidence="3">The sequence shown here is derived from an EMBL/GenBank/DDBJ whole genome shotgun (WGS) entry which is preliminary data.</text>
</comment>
<evidence type="ECO:0000313" key="4">
    <source>
        <dbReference type="Proteomes" id="UP000577408"/>
    </source>
</evidence>
<dbReference type="RefSeq" id="WP_181192723.1">
    <property type="nucleotide sequence ID" value="NZ_JABFED010000006.1"/>
</dbReference>
<proteinExistence type="predicted"/>
<reference evidence="3 4" key="1">
    <citation type="submission" date="2020-05" db="EMBL/GenBank/DDBJ databases">
        <title>Descriptions of Corynebacterium xxxx sp. nov., Corynebacterium yyyy sp. nov. and Corynebacterium zzzz sp. nov.</title>
        <authorList>
            <person name="Zhang G."/>
        </authorList>
    </citation>
    <scope>NUCLEOTIDE SEQUENCE [LARGE SCALE GENOMIC DNA]</scope>
    <source>
        <strain evidence="4">zg-913</strain>
    </source>
</reference>
<dbReference type="AlphaFoldDB" id="A0A7H0K9E6"/>
<dbReference type="InterPro" id="IPR007621">
    <property type="entry name" value="TPM_dom"/>
</dbReference>
<dbReference type="Pfam" id="PF04536">
    <property type="entry name" value="TPM_phosphatase"/>
    <property type="match status" value="1"/>
</dbReference>
<evidence type="ECO:0000259" key="2">
    <source>
        <dbReference type="Pfam" id="PF04536"/>
    </source>
</evidence>
<sequence>MTSRYLSILAVSGGLFLTAAPAFGLSTEASPTQLQAQATATKASLEPGRLTQPVTDDAAVLSAGELSEIEAAIQQVSQTKGKSVRVVFLRSFGQYTPPEWVDKAVAANGSNTAVLAISPDERLYNVGGGEEWTQSEIDRMNEAAYAQLSQMNWSSAALNAVNAVGAGGSSSGSGGSGGDGAGWLAGGLGVAALAGGGVYAATRKGTKRQQAKQIESAKALDPADTDSLGRLPTPTLEELARDALVSADDSITQGKQELELATAEFGADRVRPFTSAMNEATATLQRAFSTHQKLYDAIPETEPEKRAMLVDIVSSSGRAEQALRDKTTEFNEMRGVLMRAPEEVDKVLARTVDIRARLEPARGTLEQLRGEYPAEMLESIADNVDIAAASLDEAEKALGEARQVAQQPAGRQGALLDTLAAATRAVNVSDTNLAAIEHAEDNIRAARANLPALVAEIRGELRDIEQVKGARSQGAPIDVASLDAVSAKAQRALAEMGDRADTDPLALYQELTSMDAEIDAALDRAKGIAGDQSRALQLFDQQMQVAGAQIQRAEDLILSRGRIIGSRARTLLAEAKRQYAQAHQLRVRDTRAAIDASRAATDTARRAESAANDDMRRYQAARNRQTADSLASAVLWGSVLSGGFGGGGFGGGFGGGGYGGGFGGGGGGFSGGRPSNRGGTF</sequence>
<keyword evidence="1" id="KW-0732">Signal</keyword>
<accession>A0A7H0K9E6</accession>
<evidence type="ECO:0000256" key="1">
    <source>
        <dbReference type="SAM" id="SignalP"/>
    </source>
</evidence>
<protein>
    <submittedName>
        <fullName evidence="3">TPM domain-containing protein</fullName>
    </submittedName>
</protein>
<organism evidence="3 4">
    <name type="scientific">Corynebacterium wankanglinii</name>
    <dbReference type="NCBI Taxonomy" id="2735136"/>
    <lineage>
        <taxon>Bacteria</taxon>
        <taxon>Bacillati</taxon>
        <taxon>Actinomycetota</taxon>
        <taxon>Actinomycetes</taxon>
        <taxon>Mycobacteriales</taxon>
        <taxon>Corynebacteriaceae</taxon>
        <taxon>Corynebacterium</taxon>
    </lineage>
</organism>
<keyword evidence="4" id="KW-1185">Reference proteome</keyword>
<evidence type="ECO:0000313" key="3">
    <source>
        <dbReference type="EMBL" id="MBA1838044.1"/>
    </source>
</evidence>
<dbReference type="EMBL" id="JABFED010000006">
    <property type="protein sequence ID" value="MBA1838044.1"/>
    <property type="molecule type" value="Genomic_DNA"/>
</dbReference>
<feature type="chain" id="PRO_5035289271" evidence="1">
    <location>
        <begin position="25"/>
        <end position="681"/>
    </location>
</feature>
<dbReference type="Proteomes" id="UP000577408">
    <property type="component" value="Unassembled WGS sequence"/>
</dbReference>
<gene>
    <name evidence="3" type="ORF">HMA55_09110</name>
</gene>
<name>A0A7H0K9E6_9CORY</name>
<feature type="signal peptide" evidence="1">
    <location>
        <begin position="1"/>
        <end position="24"/>
    </location>
</feature>